<protein>
    <submittedName>
        <fullName evidence="1">Uncharacterized protein</fullName>
    </submittedName>
</protein>
<evidence type="ECO:0000313" key="1">
    <source>
        <dbReference type="EMBL" id="KAK0624012.1"/>
    </source>
</evidence>
<accession>A0AA39WZ46</accession>
<name>A0AA39WZ46_9PEZI</name>
<sequence length="127" mass="14951">DHSQDAHRCPRSPLWAHQHHGRLCHVAGQLRRQQAYRGPKLRRAEDRRYWCPGRRLDHCRTGFPRVLGHHPPILLLLHWRLWHYLSDRSWHLLLGHRTHERASRQVLLQGGTRAGLGTLGEIGWQSS</sequence>
<reference evidence="1" key="1">
    <citation type="submission" date="2023-06" db="EMBL/GenBank/DDBJ databases">
        <title>Genome-scale phylogeny and comparative genomics of the fungal order Sordariales.</title>
        <authorList>
            <consortium name="Lawrence Berkeley National Laboratory"/>
            <person name="Hensen N."/>
            <person name="Bonometti L."/>
            <person name="Westerberg I."/>
            <person name="Brannstrom I.O."/>
            <person name="Guillou S."/>
            <person name="Cros-Aarteil S."/>
            <person name="Calhoun S."/>
            <person name="Haridas S."/>
            <person name="Kuo A."/>
            <person name="Mondo S."/>
            <person name="Pangilinan J."/>
            <person name="Riley R."/>
            <person name="Labutti K."/>
            <person name="Andreopoulos B."/>
            <person name="Lipzen A."/>
            <person name="Chen C."/>
            <person name="Yanf M."/>
            <person name="Daum C."/>
            <person name="Ng V."/>
            <person name="Clum A."/>
            <person name="Steindorff A."/>
            <person name="Ohm R."/>
            <person name="Martin F."/>
            <person name="Silar P."/>
            <person name="Natvig D."/>
            <person name="Lalanne C."/>
            <person name="Gautier V."/>
            <person name="Ament-Velasquez S.L."/>
            <person name="Kruys A."/>
            <person name="Hutchinson M.I."/>
            <person name="Powell A.J."/>
            <person name="Barry K."/>
            <person name="Miller A.N."/>
            <person name="Grigoriev I.V."/>
            <person name="Debuchy R."/>
            <person name="Gladieux P."/>
            <person name="Thoren M.H."/>
            <person name="Johannesson H."/>
        </authorList>
    </citation>
    <scope>NUCLEOTIDE SEQUENCE</scope>
    <source>
        <strain evidence="1">CBS 606.72</strain>
    </source>
</reference>
<organism evidence="1 2">
    <name type="scientific">Immersiella caudata</name>
    <dbReference type="NCBI Taxonomy" id="314043"/>
    <lineage>
        <taxon>Eukaryota</taxon>
        <taxon>Fungi</taxon>
        <taxon>Dikarya</taxon>
        <taxon>Ascomycota</taxon>
        <taxon>Pezizomycotina</taxon>
        <taxon>Sordariomycetes</taxon>
        <taxon>Sordariomycetidae</taxon>
        <taxon>Sordariales</taxon>
        <taxon>Lasiosphaeriaceae</taxon>
        <taxon>Immersiella</taxon>
    </lineage>
</organism>
<comment type="caution">
    <text evidence="1">The sequence shown here is derived from an EMBL/GenBank/DDBJ whole genome shotgun (WGS) entry which is preliminary data.</text>
</comment>
<dbReference type="AlphaFoldDB" id="A0AA39WZ46"/>
<dbReference type="EMBL" id="JAULSU010000003">
    <property type="protein sequence ID" value="KAK0624012.1"/>
    <property type="molecule type" value="Genomic_DNA"/>
</dbReference>
<proteinExistence type="predicted"/>
<feature type="non-terminal residue" evidence="1">
    <location>
        <position position="127"/>
    </location>
</feature>
<dbReference type="Proteomes" id="UP001175000">
    <property type="component" value="Unassembled WGS sequence"/>
</dbReference>
<gene>
    <name evidence="1" type="ORF">B0T14DRAFT_602459</name>
</gene>
<evidence type="ECO:0000313" key="2">
    <source>
        <dbReference type="Proteomes" id="UP001175000"/>
    </source>
</evidence>
<keyword evidence="2" id="KW-1185">Reference proteome</keyword>